<name>A0A759K972_SALER</name>
<comment type="caution">
    <text evidence="1">The sequence shown here is derived from an EMBL/GenBank/DDBJ whole genome shotgun (WGS) entry which is preliminary data.</text>
</comment>
<dbReference type="EMBL" id="DAAXOJ010000003">
    <property type="protein sequence ID" value="HAG1890938.1"/>
    <property type="molecule type" value="Genomic_DNA"/>
</dbReference>
<sequence length="48" mass="5578">MLQSKQVLYTAEKAEKLYTRMFAVTDENEAVSVGSFFFFTVMTDLRFS</sequence>
<reference evidence="1" key="1">
    <citation type="journal article" date="2018" name="Genome Biol.">
        <title>SKESA: strategic k-mer extension for scrupulous assemblies.</title>
        <authorList>
            <person name="Souvorov A."/>
            <person name="Agarwala R."/>
            <person name="Lipman D.J."/>
        </authorList>
    </citation>
    <scope>NUCLEOTIDE SEQUENCE</scope>
    <source>
        <strain evidence="1">MA.CK_94/00000542</strain>
    </source>
</reference>
<accession>A0A759K972</accession>
<reference evidence="1" key="2">
    <citation type="submission" date="2020-02" db="EMBL/GenBank/DDBJ databases">
        <authorList>
            <consortium name="NCBI Pathogen Detection Project"/>
        </authorList>
    </citation>
    <scope>NUCLEOTIDE SEQUENCE</scope>
    <source>
        <strain evidence="1">MA.CK_94/00000542</strain>
    </source>
</reference>
<protein>
    <submittedName>
        <fullName evidence="1">Uncharacterized protein</fullName>
    </submittedName>
</protein>
<gene>
    <name evidence="1" type="ORF">G8W59_002958</name>
</gene>
<evidence type="ECO:0000313" key="1">
    <source>
        <dbReference type="EMBL" id="HAG1890938.1"/>
    </source>
</evidence>
<organism evidence="1">
    <name type="scientific">Salmonella enterica</name>
    <name type="common">Salmonella choleraesuis</name>
    <dbReference type="NCBI Taxonomy" id="28901"/>
    <lineage>
        <taxon>Bacteria</taxon>
        <taxon>Pseudomonadati</taxon>
        <taxon>Pseudomonadota</taxon>
        <taxon>Gammaproteobacteria</taxon>
        <taxon>Enterobacterales</taxon>
        <taxon>Enterobacteriaceae</taxon>
        <taxon>Salmonella</taxon>
    </lineage>
</organism>
<proteinExistence type="predicted"/>
<dbReference type="AlphaFoldDB" id="A0A759K972"/>